<evidence type="ECO:0000313" key="1">
    <source>
        <dbReference type="EMBL" id="SCZ89550.1"/>
    </source>
</evidence>
<evidence type="ECO:0000313" key="2">
    <source>
        <dbReference type="EMBL" id="SCZ91524.1"/>
    </source>
</evidence>
<reference evidence="2" key="2">
    <citation type="submission" date="2016-10" db="EMBL/GenBank/DDBJ databases">
        <authorList>
            <person name="Cai Z."/>
        </authorList>
    </citation>
    <scope>NUCLEOTIDE SEQUENCE [LARGE SCALE GENOMIC DNA]</scope>
</reference>
<accession>A0A2X0LMM1</accession>
<protein>
    <submittedName>
        <fullName evidence="1">BZ3500_MvSof-1268-A1-R1_Chr1-1g01251 protein</fullName>
    </submittedName>
    <submittedName>
        <fullName evidence="2">BZ3500_MvSof-1268-A1-R1_Chr1-2g01465 protein</fullName>
    </submittedName>
</protein>
<proteinExistence type="predicted"/>
<gene>
    <name evidence="1" type="ORF">BZ3500_MVSOF-1268-A1-R1_CHR1-1G01251</name>
    <name evidence="2" type="ORF">BZ3500_MVSOF-1268-A1-R1_CHR1-2G01465</name>
</gene>
<name>A0A2X0LMM1_9BASI</name>
<dbReference type="AlphaFoldDB" id="A0A2X0LMM1"/>
<evidence type="ECO:0000313" key="3">
    <source>
        <dbReference type="Proteomes" id="UP000249723"/>
    </source>
</evidence>
<dbReference type="EMBL" id="FMWP01000015">
    <property type="protein sequence ID" value="SCZ91524.1"/>
    <property type="molecule type" value="Genomic_DNA"/>
</dbReference>
<dbReference type="EMBL" id="FMWP01000013">
    <property type="protein sequence ID" value="SCZ89550.1"/>
    <property type="molecule type" value="Genomic_DNA"/>
</dbReference>
<dbReference type="Proteomes" id="UP000249723">
    <property type="component" value="Unassembled WGS sequence"/>
</dbReference>
<reference evidence="3" key="1">
    <citation type="submission" date="2016-10" db="EMBL/GenBank/DDBJ databases">
        <authorList>
            <person name="Jeantristanb JTB J.-T."/>
            <person name="Ricardo R."/>
        </authorList>
    </citation>
    <scope>NUCLEOTIDE SEQUENCE [LARGE SCALE GENOMIC DNA]</scope>
</reference>
<organism evidence="2 3">
    <name type="scientific">Microbotryum saponariae</name>
    <dbReference type="NCBI Taxonomy" id="289078"/>
    <lineage>
        <taxon>Eukaryota</taxon>
        <taxon>Fungi</taxon>
        <taxon>Dikarya</taxon>
        <taxon>Basidiomycota</taxon>
        <taxon>Pucciniomycotina</taxon>
        <taxon>Microbotryomycetes</taxon>
        <taxon>Microbotryales</taxon>
        <taxon>Microbotryaceae</taxon>
        <taxon>Microbotryum</taxon>
    </lineage>
</organism>
<keyword evidence="3" id="KW-1185">Reference proteome</keyword>
<sequence length="37" mass="4008">MRKLDGIILTWERELAAKGADSWPGAPAQDLSGLPDK</sequence>